<evidence type="ECO:0000313" key="5">
    <source>
        <dbReference type="EMBL" id="UNO48092.1"/>
    </source>
</evidence>
<keyword evidence="6" id="KW-1185">Reference proteome</keyword>
<keyword evidence="4" id="KW-0804">Transcription</keyword>
<dbReference type="Pfam" id="PF04542">
    <property type="entry name" value="Sigma70_r2"/>
    <property type="match status" value="1"/>
</dbReference>
<keyword evidence="3" id="KW-0731">Sigma factor</keyword>
<evidence type="ECO:0000256" key="4">
    <source>
        <dbReference type="ARBA" id="ARBA00023163"/>
    </source>
</evidence>
<dbReference type="Proteomes" id="UP000829401">
    <property type="component" value="Chromosome"/>
</dbReference>
<dbReference type="InterPro" id="IPR039425">
    <property type="entry name" value="RNA_pol_sigma-70-like"/>
</dbReference>
<dbReference type="GO" id="GO:0016987">
    <property type="term" value="F:sigma factor activity"/>
    <property type="evidence" value="ECO:0007669"/>
    <property type="project" value="UniProtKB-KW"/>
</dbReference>
<dbReference type="Pfam" id="PF08281">
    <property type="entry name" value="Sigma70_r4_2"/>
    <property type="match status" value="1"/>
</dbReference>
<dbReference type="RefSeq" id="WP_021295589.1">
    <property type="nucleotide sequence ID" value="NZ_AURB01000097.1"/>
</dbReference>
<organism evidence="5 6">
    <name type="scientific">Alicyclobacillus acidoterrestris (strain ATCC 49025 / DSM 3922 / CIP 106132 / NCIMB 13137 / GD3B)</name>
    <dbReference type="NCBI Taxonomy" id="1356854"/>
    <lineage>
        <taxon>Bacteria</taxon>
        <taxon>Bacillati</taxon>
        <taxon>Bacillota</taxon>
        <taxon>Bacilli</taxon>
        <taxon>Bacillales</taxon>
        <taxon>Alicyclobacillaceae</taxon>
        <taxon>Alicyclobacillus</taxon>
    </lineage>
</organism>
<dbReference type="OrthoDB" id="2381154at2"/>
<proteinExistence type="inferred from homology"/>
<evidence type="ECO:0000256" key="1">
    <source>
        <dbReference type="ARBA" id="ARBA00010641"/>
    </source>
</evidence>
<reference evidence="6" key="1">
    <citation type="journal article" date="2022" name="G3 (Bethesda)">
        <title>Unveiling the complete genome sequence of Alicyclobacillus acidoterrestris DSM 3922T, a taint-producing strain.</title>
        <authorList>
            <person name="Leonardo I.C."/>
            <person name="Barreto Crespo M.T."/>
            <person name="Gaspar F.B."/>
        </authorList>
    </citation>
    <scope>NUCLEOTIDE SEQUENCE [LARGE SCALE GENOMIC DNA]</scope>
    <source>
        <strain evidence="6">DSM 3922</strain>
    </source>
</reference>
<dbReference type="EMBL" id="CP080467">
    <property type="protein sequence ID" value="UNO48092.1"/>
    <property type="molecule type" value="Genomic_DNA"/>
</dbReference>
<protein>
    <submittedName>
        <fullName evidence="5">RNA polymerase sigma factor</fullName>
    </submittedName>
</protein>
<dbReference type="PANTHER" id="PTHR43133">
    <property type="entry name" value="RNA POLYMERASE ECF-TYPE SIGMA FACTO"/>
    <property type="match status" value="1"/>
</dbReference>
<dbReference type="InterPro" id="IPR013325">
    <property type="entry name" value="RNA_pol_sigma_r2"/>
</dbReference>
<dbReference type="InterPro" id="IPR007627">
    <property type="entry name" value="RNA_pol_sigma70_r2"/>
</dbReference>
<dbReference type="KEGG" id="aaco:K1I37_15590"/>
<dbReference type="SUPFAM" id="SSF88946">
    <property type="entry name" value="Sigma2 domain of RNA polymerase sigma factors"/>
    <property type="match status" value="1"/>
</dbReference>
<accession>T0BYL1</accession>
<dbReference type="InterPro" id="IPR036388">
    <property type="entry name" value="WH-like_DNA-bd_sf"/>
</dbReference>
<keyword evidence="2" id="KW-0805">Transcription regulation</keyword>
<dbReference type="STRING" id="1356854.N007_21390"/>
<dbReference type="eggNOG" id="COG1595">
    <property type="taxonomic scope" value="Bacteria"/>
</dbReference>
<comment type="similarity">
    <text evidence="1">Belongs to the sigma-70 factor family. ECF subfamily.</text>
</comment>
<dbReference type="AlphaFoldDB" id="T0BYL1"/>
<evidence type="ECO:0000256" key="3">
    <source>
        <dbReference type="ARBA" id="ARBA00023082"/>
    </source>
</evidence>
<dbReference type="PANTHER" id="PTHR43133:SF51">
    <property type="entry name" value="RNA POLYMERASE SIGMA FACTOR"/>
    <property type="match status" value="1"/>
</dbReference>
<gene>
    <name evidence="5" type="ORF">K1I37_15590</name>
</gene>
<sequence>MEIAEEVIQRVCLGDEQAYEELFRLSWEQAVRTSWLILRNQHDAEEVAQDSFLKLYKHRHQLKDVRAFHSWFYRILMNTALDKTRRRKTVVNIDQVQLLATGDDIAQADTRVMIDEAMKQLSYAERVAFVLVDYIGCTENEAAQIAGWGLGKLKYRLRRARSIIAKHFTGDAIKGKMQAKGGIQHV</sequence>
<evidence type="ECO:0000313" key="6">
    <source>
        <dbReference type="Proteomes" id="UP000829401"/>
    </source>
</evidence>
<name>T0BYL1_ALIAG</name>
<dbReference type="GO" id="GO:0006352">
    <property type="term" value="P:DNA-templated transcription initiation"/>
    <property type="evidence" value="ECO:0007669"/>
    <property type="project" value="InterPro"/>
</dbReference>
<dbReference type="InterPro" id="IPR013249">
    <property type="entry name" value="RNA_pol_sigma70_r4_t2"/>
</dbReference>
<dbReference type="SUPFAM" id="SSF88659">
    <property type="entry name" value="Sigma3 and sigma4 domains of RNA polymerase sigma factors"/>
    <property type="match status" value="1"/>
</dbReference>
<dbReference type="Gene3D" id="1.10.1740.10">
    <property type="match status" value="1"/>
</dbReference>
<accession>A0A9E6ZFK1</accession>
<dbReference type="GO" id="GO:0003677">
    <property type="term" value="F:DNA binding"/>
    <property type="evidence" value="ECO:0007669"/>
    <property type="project" value="InterPro"/>
</dbReference>
<dbReference type="NCBIfam" id="TIGR02937">
    <property type="entry name" value="sigma70-ECF"/>
    <property type="match status" value="1"/>
</dbReference>
<dbReference type="InterPro" id="IPR013324">
    <property type="entry name" value="RNA_pol_sigma_r3/r4-like"/>
</dbReference>
<evidence type="ECO:0000256" key="2">
    <source>
        <dbReference type="ARBA" id="ARBA00023015"/>
    </source>
</evidence>
<dbReference type="Gene3D" id="1.10.10.10">
    <property type="entry name" value="Winged helix-like DNA-binding domain superfamily/Winged helix DNA-binding domain"/>
    <property type="match status" value="1"/>
</dbReference>
<dbReference type="InterPro" id="IPR014284">
    <property type="entry name" value="RNA_pol_sigma-70_dom"/>
</dbReference>